<dbReference type="SUPFAM" id="SSF53850">
    <property type="entry name" value="Periplasmic binding protein-like II"/>
    <property type="match status" value="1"/>
</dbReference>
<accession>A0A1T0B6J8</accession>
<name>A0A1T0B6J8_9PAST</name>
<dbReference type="Pfam" id="PF00496">
    <property type="entry name" value="SBP_bac_5"/>
    <property type="match status" value="1"/>
</dbReference>
<feature type="signal peptide" evidence="1">
    <location>
        <begin position="1"/>
        <end position="26"/>
    </location>
</feature>
<proteinExistence type="predicted"/>
<dbReference type="AlphaFoldDB" id="A0A1T0B6J8"/>
<comment type="caution">
    <text evidence="3">The sequence shown here is derived from an EMBL/GenBank/DDBJ whole genome shotgun (WGS) entry which is preliminary data.</text>
</comment>
<dbReference type="GO" id="GO:0015833">
    <property type="term" value="P:peptide transport"/>
    <property type="evidence" value="ECO:0007669"/>
    <property type="project" value="TreeGrafter"/>
</dbReference>
<sequence length="567" mass="65000">MLIRYLNFTTSALFGIALSLPFGVTAAPKIPQILTDNGLVYCTHATGFSFNPQTTDAGTNMNVITEQIYNKLFEIKNHSATVTPVLAKSYSISQDGKSIIIRLKRGIQFHHTKWFKPTREFNADDVVFSINRMIGRDTYLPSIETDAIKYNNPQYQIFHQQAKKVRFPYFESIKLNEKIQSVVALSPYEVQINLFEPDASILSHLASQYAIMFSQEYALQLNADDNLVQLDLLPVGTGPYQVESYFRNQYVRLTSNNHYWKKDLAVKNIIIDLSTDRTGRLVKFLNNECQIASYPEVSQLGLLTQNNDRFYVESVDGMNLSYLAFNFQKPMMRNEKIRQGISQAIDRKRIVKTIYHHTATVANNIIPDISWASTINTPDFDYDYNVEKARQNLSDSALSLTMWVLNEEQVYNPSPLKTAELIKQDLAKVGIDVNVRSVTRTYLIEQLKNKTEDYDIILAGWLAGNLDPDSFMRPILGCDAVNEITNLSNWCEPKFDHFMNEARNTSELRQRAYQYQQAQELILREIPIIPIANAKRMLIVNGKVKGVEMTPFGSINFQTLRLKREDK</sequence>
<dbReference type="CDD" id="cd08493">
    <property type="entry name" value="PBP2_DppA_like"/>
    <property type="match status" value="1"/>
</dbReference>
<dbReference type="Gene3D" id="3.10.105.10">
    <property type="entry name" value="Dipeptide-binding Protein, Domain 3"/>
    <property type="match status" value="1"/>
</dbReference>
<dbReference type="InterPro" id="IPR039424">
    <property type="entry name" value="SBP_5"/>
</dbReference>
<dbReference type="PANTHER" id="PTHR30290:SF28">
    <property type="entry name" value="ABC TRANSPORTER PERIPLASMIC-BINDING PROTEIN SAPA-RELATED"/>
    <property type="match status" value="1"/>
</dbReference>
<dbReference type="OrthoDB" id="9801912at2"/>
<dbReference type="Gene3D" id="3.90.76.10">
    <property type="entry name" value="Dipeptide-binding Protein, Domain 1"/>
    <property type="match status" value="1"/>
</dbReference>
<dbReference type="EMBL" id="MUYB01000012">
    <property type="protein sequence ID" value="OOS05755.1"/>
    <property type="molecule type" value="Genomic_DNA"/>
</dbReference>
<dbReference type="PANTHER" id="PTHR30290">
    <property type="entry name" value="PERIPLASMIC BINDING COMPONENT OF ABC TRANSPORTER"/>
    <property type="match status" value="1"/>
</dbReference>
<dbReference type="Gene3D" id="3.40.190.10">
    <property type="entry name" value="Periplasmic binding protein-like II"/>
    <property type="match status" value="1"/>
</dbReference>
<dbReference type="InterPro" id="IPR030678">
    <property type="entry name" value="Peptide/Ni-bd"/>
</dbReference>
<feature type="domain" description="Solute-binding protein family 5" evidence="2">
    <location>
        <begin position="81"/>
        <end position="481"/>
    </location>
</feature>
<reference evidence="3 4" key="1">
    <citation type="submission" date="2017-02" db="EMBL/GenBank/DDBJ databases">
        <title>Draft genome sequence of Haemophilus felis CCUG 31170 type strain.</title>
        <authorList>
            <person name="Engstrom-Jakobsson H."/>
            <person name="Salva-Serra F."/>
            <person name="Thorell K."/>
            <person name="Gonzales-Siles L."/>
            <person name="Karlsson R."/>
            <person name="Boulund F."/>
            <person name="Engstrand L."/>
            <person name="Kristiansson E."/>
            <person name="Moore E."/>
        </authorList>
    </citation>
    <scope>NUCLEOTIDE SEQUENCE [LARGE SCALE GENOMIC DNA]</scope>
    <source>
        <strain evidence="3 4">CCUG 31170</strain>
    </source>
</reference>
<feature type="chain" id="PRO_5012052047" evidence="1">
    <location>
        <begin position="27"/>
        <end position="567"/>
    </location>
</feature>
<dbReference type="InterPro" id="IPR000914">
    <property type="entry name" value="SBP_5_dom"/>
</dbReference>
<dbReference type="STRING" id="123822.B0188_02965"/>
<keyword evidence="1" id="KW-0732">Signal</keyword>
<dbReference type="GO" id="GO:0043190">
    <property type="term" value="C:ATP-binding cassette (ABC) transporter complex"/>
    <property type="evidence" value="ECO:0007669"/>
    <property type="project" value="InterPro"/>
</dbReference>
<evidence type="ECO:0000313" key="3">
    <source>
        <dbReference type="EMBL" id="OOS05755.1"/>
    </source>
</evidence>
<dbReference type="GO" id="GO:0030288">
    <property type="term" value="C:outer membrane-bounded periplasmic space"/>
    <property type="evidence" value="ECO:0007669"/>
    <property type="project" value="UniProtKB-ARBA"/>
</dbReference>
<evidence type="ECO:0000313" key="4">
    <source>
        <dbReference type="Proteomes" id="UP000190023"/>
    </source>
</evidence>
<evidence type="ECO:0000259" key="2">
    <source>
        <dbReference type="Pfam" id="PF00496"/>
    </source>
</evidence>
<dbReference type="Proteomes" id="UP000190023">
    <property type="component" value="Unassembled WGS sequence"/>
</dbReference>
<keyword evidence="4" id="KW-1185">Reference proteome</keyword>
<organism evidence="3 4">
    <name type="scientific">[Haemophilus] felis</name>
    <dbReference type="NCBI Taxonomy" id="123822"/>
    <lineage>
        <taxon>Bacteria</taxon>
        <taxon>Pseudomonadati</taxon>
        <taxon>Pseudomonadota</taxon>
        <taxon>Gammaproteobacteria</taxon>
        <taxon>Pasteurellales</taxon>
        <taxon>Pasteurellaceae</taxon>
    </lineage>
</organism>
<dbReference type="PIRSF" id="PIRSF002741">
    <property type="entry name" value="MppA"/>
    <property type="match status" value="1"/>
</dbReference>
<protein>
    <submittedName>
        <fullName evidence="3">ABC transporter substrate-binding protein</fullName>
    </submittedName>
</protein>
<dbReference type="GO" id="GO:1904680">
    <property type="term" value="F:peptide transmembrane transporter activity"/>
    <property type="evidence" value="ECO:0007669"/>
    <property type="project" value="TreeGrafter"/>
</dbReference>
<gene>
    <name evidence="3" type="ORF">B0188_02965</name>
</gene>
<evidence type="ECO:0000256" key="1">
    <source>
        <dbReference type="SAM" id="SignalP"/>
    </source>
</evidence>